<gene>
    <name evidence="2" type="ORF">C5Y83_13235</name>
</gene>
<dbReference type="AlphaFoldDB" id="A0A2S8FQP4"/>
<comment type="caution">
    <text evidence="2">The sequence shown here is derived from an EMBL/GenBank/DDBJ whole genome shotgun (WGS) entry which is preliminary data.</text>
</comment>
<evidence type="ECO:0000313" key="3">
    <source>
        <dbReference type="Proteomes" id="UP000238322"/>
    </source>
</evidence>
<feature type="transmembrane region" description="Helical" evidence="1">
    <location>
        <begin position="188"/>
        <end position="210"/>
    </location>
</feature>
<sequence length="493" mass="55084">MSIVVETSPPDESPEPDGVWSILAQAFRHMFWPFILVLIDIQLGFNEIKIDILPDFVGWLWLAGAMLPLTSRVPLAQTMRTIAFLLAALSLVTWVDFPDVNQPTVNGIQLTRTEMTTWGWFSSTVESIQELLHALFVWLIVGLMMKVTSIAPESGWFAHLRRLRIVYASITVVALFAPLLPFANTVTIIVVALAYCLIAIIYALVLLASIRGVTWFCEQRAHSASAATPNLHGKENSILENALLPSDNRQGKFRFTLFNLVLLITVIGMASSQIRLIWSAGDDSRRVAEAEEIAEFYKSKLNHIYVRDDSKIYCRAVPTPDVWHSDEESWEWRVHVPEEGHYRIRMLASQIPQTGIPEPLPGSVDLLGGQSTVRVTLSPEAGEHGIVKVTTTWDDPNRRRSYISTNGRMREITEVYSDEEVYELKANEVPYVGGSGGYVSEGVLPSEDTTTFDADSEVLLLRKRISVSTGPNSSGPSPSPSQGLMIWIEKRDF</sequence>
<dbReference type="RefSeq" id="WP_105330208.1">
    <property type="nucleotide sequence ID" value="NZ_PUHY01000010.1"/>
</dbReference>
<evidence type="ECO:0000256" key="1">
    <source>
        <dbReference type="SAM" id="Phobius"/>
    </source>
</evidence>
<organism evidence="2 3">
    <name type="scientific">Blastopirellula marina</name>
    <dbReference type="NCBI Taxonomy" id="124"/>
    <lineage>
        <taxon>Bacteria</taxon>
        <taxon>Pseudomonadati</taxon>
        <taxon>Planctomycetota</taxon>
        <taxon>Planctomycetia</taxon>
        <taxon>Pirellulales</taxon>
        <taxon>Pirellulaceae</taxon>
        <taxon>Blastopirellula</taxon>
    </lineage>
</organism>
<keyword evidence="1" id="KW-0472">Membrane</keyword>
<feature type="transmembrane region" description="Helical" evidence="1">
    <location>
        <begin position="131"/>
        <end position="151"/>
    </location>
</feature>
<feature type="transmembrane region" description="Helical" evidence="1">
    <location>
        <begin position="163"/>
        <end position="182"/>
    </location>
</feature>
<feature type="transmembrane region" description="Helical" evidence="1">
    <location>
        <begin position="257"/>
        <end position="278"/>
    </location>
</feature>
<name>A0A2S8FQP4_9BACT</name>
<keyword evidence="1" id="KW-0812">Transmembrane</keyword>
<proteinExistence type="predicted"/>
<dbReference type="Proteomes" id="UP000238322">
    <property type="component" value="Unassembled WGS sequence"/>
</dbReference>
<reference evidence="2 3" key="1">
    <citation type="submission" date="2018-02" db="EMBL/GenBank/DDBJ databases">
        <title>Comparative genomes isolates from brazilian mangrove.</title>
        <authorList>
            <person name="Araujo J.E."/>
            <person name="Taketani R.G."/>
            <person name="Silva M.C.P."/>
            <person name="Loureco M.V."/>
            <person name="Andreote F.D."/>
        </authorList>
    </citation>
    <scope>NUCLEOTIDE SEQUENCE [LARGE SCALE GENOMIC DNA]</scope>
    <source>
        <strain evidence="2 3">Hex-1 MGV</strain>
    </source>
</reference>
<keyword evidence="1" id="KW-1133">Transmembrane helix</keyword>
<dbReference type="EMBL" id="PUHY01000010">
    <property type="protein sequence ID" value="PQO34477.1"/>
    <property type="molecule type" value="Genomic_DNA"/>
</dbReference>
<evidence type="ECO:0000313" key="2">
    <source>
        <dbReference type="EMBL" id="PQO34477.1"/>
    </source>
</evidence>
<protein>
    <submittedName>
        <fullName evidence="2">Uncharacterized protein</fullName>
    </submittedName>
</protein>
<accession>A0A2S8FQP4</accession>
<dbReference type="OrthoDB" id="292592at2"/>